<name>A0ABX7QBH3_9FLAO</name>
<organism evidence="1 2">
    <name type="scientific">Flavobacterium endoglycinae</name>
    <dbReference type="NCBI Taxonomy" id="2816357"/>
    <lineage>
        <taxon>Bacteria</taxon>
        <taxon>Pseudomonadati</taxon>
        <taxon>Bacteroidota</taxon>
        <taxon>Flavobacteriia</taxon>
        <taxon>Flavobacteriales</taxon>
        <taxon>Flavobacteriaceae</taxon>
        <taxon>Flavobacterium</taxon>
    </lineage>
</organism>
<sequence>MKGFIFVFDEENEPHFINISCIVSINGANKEKHTELHLSNCSVFTAKSTVEEIDKLIETSS</sequence>
<dbReference type="Proteomes" id="UP000663440">
    <property type="component" value="Chromosome"/>
</dbReference>
<proteinExistence type="predicted"/>
<protein>
    <submittedName>
        <fullName evidence="1">Uncharacterized protein</fullName>
    </submittedName>
</protein>
<evidence type="ECO:0000313" key="2">
    <source>
        <dbReference type="Proteomes" id="UP000663440"/>
    </source>
</evidence>
<dbReference type="EMBL" id="CP071448">
    <property type="protein sequence ID" value="QSW88297.1"/>
    <property type="molecule type" value="Genomic_DNA"/>
</dbReference>
<keyword evidence="2" id="KW-1185">Reference proteome</keyword>
<reference evidence="1 2" key="1">
    <citation type="submission" date="2021-03" db="EMBL/GenBank/DDBJ databases">
        <title>Flavobacterium kribbensis sp. nov, an endophytic bacteria, isolated from soybean.</title>
        <authorList>
            <person name="Lee J."/>
            <person name="Seo J."/>
        </authorList>
    </citation>
    <scope>NUCLEOTIDE SEQUENCE [LARGE SCALE GENOMIC DNA]</scope>
    <source>
        <strain evidence="1 2">BB8</strain>
    </source>
</reference>
<gene>
    <name evidence="1" type="ORF">J0383_18790</name>
</gene>
<accession>A0ABX7QBH3</accession>
<dbReference type="RefSeq" id="WP_207295500.1">
    <property type="nucleotide sequence ID" value="NZ_CP071448.1"/>
</dbReference>
<evidence type="ECO:0000313" key="1">
    <source>
        <dbReference type="EMBL" id="QSW88297.1"/>
    </source>
</evidence>